<evidence type="ECO:0000313" key="2">
    <source>
        <dbReference type="Proteomes" id="UP001497382"/>
    </source>
</evidence>
<proteinExistence type="predicted"/>
<keyword evidence="2" id="KW-1185">Reference proteome</keyword>
<sequence length="100" mass="11955">MKNGVYFRKMEMESDLFSSNYDRYKVNTYLCPCCSTFQKKYSDKQKLKRKLNKLSTKENKKKDVIINFFEANASLNAGYFKSNFYIQIMCLSDLMMVYKI</sequence>
<dbReference type="EMBL" id="CAXIEN010000029">
    <property type="protein sequence ID" value="CAL1267606.1"/>
    <property type="molecule type" value="Genomic_DNA"/>
</dbReference>
<name>A0AAV1ZB67_9ARAC</name>
<dbReference type="AlphaFoldDB" id="A0AAV1ZB67"/>
<reference evidence="1 2" key="1">
    <citation type="submission" date="2024-04" db="EMBL/GenBank/DDBJ databases">
        <authorList>
            <person name="Rising A."/>
            <person name="Reimegard J."/>
            <person name="Sonavane S."/>
            <person name="Akerstrom W."/>
            <person name="Nylinder S."/>
            <person name="Hedman E."/>
            <person name="Kallberg Y."/>
        </authorList>
    </citation>
    <scope>NUCLEOTIDE SEQUENCE [LARGE SCALE GENOMIC DNA]</scope>
</reference>
<evidence type="ECO:0000313" key="1">
    <source>
        <dbReference type="EMBL" id="CAL1267606.1"/>
    </source>
</evidence>
<comment type="caution">
    <text evidence="1">The sequence shown here is derived from an EMBL/GenBank/DDBJ whole genome shotgun (WGS) entry which is preliminary data.</text>
</comment>
<organism evidence="1 2">
    <name type="scientific">Larinioides sclopetarius</name>
    <dbReference type="NCBI Taxonomy" id="280406"/>
    <lineage>
        <taxon>Eukaryota</taxon>
        <taxon>Metazoa</taxon>
        <taxon>Ecdysozoa</taxon>
        <taxon>Arthropoda</taxon>
        <taxon>Chelicerata</taxon>
        <taxon>Arachnida</taxon>
        <taxon>Araneae</taxon>
        <taxon>Araneomorphae</taxon>
        <taxon>Entelegynae</taxon>
        <taxon>Araneoidea</taxon>
        <taxon>Araneidae</taxon>
        <taxon>Larinioides</taxon>
    </lineage>
</organism>
<dbReference type="Proteomes" id="UP001497382">
    <property type="component" value="Unassembled WGS sequence"/>
</dbReference>
<gene>
    <name evidence="1" type="ORF">LARSCL_LOCUS3769</name>
</gene>
<accession>A0AAV1ZB67</accession>
<protein>
    <submittedName>
        <fullName evidence="1">Uncharacterized protein</fullName>
    </submittedName>
</protein>